<evidence type="ECO:0000313" key="2">
    <source>
        <dbReference type="Proteomes" id="UP000789375"/>
    </source>
</evidence>
<evidence type="ECO:0000313" key="1">
    <source>
        <dbReference type="EMBL" id="CAG8630783.1"/>
    </source>
</evidence>
<feature type="non-terminal residue" evidence="1">
    <location>
        <position position="86"/>
    </location>
</feature>
<gene>
    <name evidence="1" type="ORF">FMOSSE_LOCUS10475</name>
</gene>
<dbReference type="Proteomes" id="UP000789375">
    <property type="component" value="Unassembled WGS sequence"/>
</dbReference>
<dbReference type="AlphaFoldDB" id="A0A9N9D9E1"/>
<sequence length="86" mass="10161">MAVGNYILLIINLRKIIREYGHSIYWDSGNWVFRVLEFVKLDVRENEYFMQLGKLGFGKLTFEKLDFSVKCPIQEICLRASGLREK</sequence>
<dbReference type="EMBL" id="CAJVPP010003503">
    <property type="protein sequence ID" value="CAG8630783.1"/>
    <property type="molecule type" value="Genomic_DNA"/>
</dbReference>
<comment type="caution">
    <text evidence="1">The sequence shown here is derived from an EMBL/GenBank/DDBJ whole genome shotgun (WGS) entry which is preliminary data.</text>
</comment>
<name>A0A9N9D9E1_FUNMO</name>
<proteinExistence type="predicted"/>
<accession>A0A9N9D9E1</accession>
<protein>
    <submittedName>
        <fullName evidence="1">16127_t:CDS:1</fullName>
    </submittedName>
</protein>
<reference evidence="1" key="1">
    <citation type="submission" date="2021-06" db="EMBL/GenBank/DDBJ databases">
        <authorList>
            <person name="Kallberg Y."/>
            <person name="Tangrot J."/>
            <person name="Rosling A."/>
        </authorList>
    </citation>
    <scope>NUCLEOTIDE SEQUENCE</scope>
    <source>
        <strain evidence="1">87-6 pot B 2015</strain>
    </source>
</reference>
<keyword evidence="2" id="KW-1185">Reference proteome</keyword>
<organism evidence="1 2">
    <name type="scientific">Funneliformis mosseae</name>
    <name type="common">Endomycorrhizal fungus</name>
    <name type="synonym">Glomus mosseae</name>
    <dbReference type="NCBI Taxonomy" id="27381"/>
    <lineage>
        <taxon>Eukaryota</taxon>
        <taxon>Fungi</taxon>
        <taxon>Fungi incertae sedis</taxon>
        <taxon>Mucoromycota</taxon>
        <taxon>Glomeromycotina</taxon>
        <taxon>Glomeromycetes</taxon>
        <taxon>Glomerales</taxon>
        <taxon>Glomeraceae</taxon>
        <taxon>Funneliformis</taxon>
    </lineage>
</organism>